<comment type="caution">
    <text evidence="1">The sequence shown here is derived from an EMBL/GenBank/DDBJ whole genome shotgun (WGS) entry which is preliminary data.</text>
</comment>
<name>A0ACB9CQF0_CICIN</name>
<organism evidence="1 2">
    <name type="scientific">Cichorium intybus</name>
    <name type="common">Chicory</name>
    <dbReference type="NCBI Taxonomy" id="13427"/>
    <lineage>
        <taxon>Eukaryota</taxon>
        <taxon>Viridiplantae</taxon>
        <taxon>Streptophyta</taxon>
        <taxon>Embryophyta</taxon>
        <taxon>Tracheophyta</taxon>
        <taxon>Spermatophyta</taxon>
        <taxon>Magnoliopsida</taxon>
        <taxon>eudicotyledons</taxon>
        <taxon>Gunneridae</taxon>
        <taxon>Pentapetalae</taxon>
        <taxon>asterids</taxon>
        <taxon>campanulids</taxon>
        <taxon>Asterales</taxon>
        <taxon>Asteraceae</taxon>
        <taxon>Cichorioideae</taxon>
        <taxon>Cichorieae</taxon>
        <taxon>Cichoriinae</taxon>
        <taxon>Cichorium</taxon>
    </lineage>
</organism>
<gene>
    <name evidence="1" type="ORF">L2E82_26330</name>
</gene>
<protein>
    <submittedName>
        <fullName evidence="1">Uncharacterized protein</fullName>
    </submittedName>
</protein>
<reference evidence="2" key="1">
    <citation type="journal article" date="2022" name="Mol. Ecol. Resour.">
        <title>The genomes of chicory, endive, great burdock and yacon provide insights into Asteraceae palaeo-polyploidization history and plant inulin production.</title>
        <authorList>
            <person name="Fan W."/>
            <person name="Wang S."/>
            <person name="Wang H."/>
            <person name="Wang A."/>
            <person name="Jiang F."/>
            <person name="Liu H."/>
            <person name="Zhao H."/>
            <person name="Xu D."/>
            <person name="Zhang Y."/>
        </authorList>
    </citation>
    <scope>NUCLEOTIDE SEQUENCE [LARGE SCALE GENOMIC DNA]</scope>
    <source>
        <strain evidence="2">cv. Punajuju</strain>
    </source>
</reference>
<evidence type="ECO:0000313" key="2">
    <source>
        <dbReference type="Proteomes" id="UP001055811"/>
    </source>
</evidence>
<sequence>MIPPMTMAAFDMVMVAAPLVRFMRGWDRTTMKVDPGINEHYKKTLVYLKSRSNGVALVNAERNLSIAEAKLKSDMTMRAKEQQGVGSPIIAHEEEVT</sequence>
<keyword evidence="2" id="KW-1185">Reference proteome</keyword>
<dbReference type="EMBL" id="CM042013">
    <property type="protein sequence ID" value="KAI3736517.1"/>
    <property type="molecule type" value="Genomic_DNA"/>
</dbReference>
<proteinExistence type="predicted"/>
<accession>A0ACB9CQF0</accession>
<evidence type="ECO:0000313" key="1">
    <source>
        <dbReference type="EMBL" id="KAI3736517.1"/>
    </source>
</evidence>
<reference evidence="1 2" key="2">
    <citation type="journal article" date="2022" name="Mol. Ecol. Resour.">
        <title>The genomes of chicory, endive, great burdock and yacon provide insights into Asteraceae paleo-polyploidization history and plant inulin production.</title>
        <authorList>
            <person name="Fan W."/>
            <person name="Wang S."/>
            <person name="Wang H."/>
            <person name="Wang A."/>
            <person name="Jiang F."/>
            <person name="Liu H."/>
            <person name="Zhao H."/>
            <person name="Xu D."/>
            <person name="Zhang Y."/>
        </authorList>
    </citation>
    <scope>NUCLEOTIDE SEQUENCE [LARGE SCALE GENOMIC DNA]</scope>
    <source>
        <strain evidence="2">cv. Punajuju</strain>
        <tissue evidence="1">Leaves</tissue>
    </source>
</reference>
<dbReference type="Proteomes" id="UP001055811">
    <property type="component" value="Linkage Group LG05"/>
</dbReference>